<evidence type="ECO:0000256" key="3">
    <source>
        <dbReference type="SAM" id="Phobius"/>
    </source>
</evidence>
<evidence type="ECO:0000313" key="6">
    <source>
        <dbReference type="EMBL" id="CAB5013054.1"/>
    </source>
</evidence>
<dbReference type="GO" id="GO:0020037">
    <property type="term" value="F:heme binding"/>
    <property type="evidence" value="ECO:0007669"/>
    <property type="project" value="InterPro"/>
</dbReference>
<evidence type="ECO:0000313" key="4">
    <source>
        <dbReference type="EMBL" id="CAB4832433.1"/>
    </source>
</evidence>
<keyword evidence="3" id="KW-1133">Transmembrane helix</keyword>
<accession>A0A6J7AI32</accession>
<keyword evidence="3" id="KW-0812">Transmembrane</keyword>
<evidence type="ECO:0000313" key="5">
    <source>
        <dbReference type="EMBL" id="CAB4868254.1"/>
    </source>
</evidence>
<dbReference type="SUPFAM" id="SSF82093">
    <property type="entry name" value="Heme chaperone CcmE"/>
    <property type="match status" value="1"/>
</dbReference>
<reference evidence="4" key="1">
    <citation type="submission" date="2020-05" db="EMBL/GenBank/DDBJ databases">
        <authorList>
            <person name="Chiriac C."/>
            <person name="Salcher M."/>
            <person name="Ghai R."/>
            <person name="Kavagutti S V."/>
        </authorList>
    </citation>
    <scope>NUCLEOTIDE SEQUENCE</scope>
</reference>
<proteinExistence type="predicted"/>
<sequence>MSEGKSTAPATPQKPTKKMTRPAVRLFLVGGVIALAVGFLLVKGLGSSLDYFKTVDQAVSQKQSIGTSEIRLQGTVVPGSVTRTDTGATFQVAGGTKQVYVVNSGTPPQLFKGSMPVVVVGHFQSSESATFVSNQIMVKHTSSYIESHPERVKAPDGTVH</sequence>
<name>A0A6J7AI32_9ZZZZ</name>
<dbReference type="EMBL" id="CAFABE010000073">
    <property type="protein sequence ID" value="CAB4832433.1"/>
    <property type="molecule type" value="Genomic_DNA"/>
</dbReference>
<dbReference type="InterPro" id="IPR012340">
    <property type="entry name" value="NA-bd_OB-fold"/>
</dbReference>
<feature type="transmembrane region" description="Helical" evidence="3">
    <location>
        <begin position="23"/>
        <end position="42"/>
    </location>
</feature>
<evidence type="ECO:0000256" key="2">
    <source>
        <dbReference type="ARBA" id="ARBA00023136"/>
    </source>
</evidence>
<dbReference type="GO" id="GO:0017003">
    <property type="term" value="P:protein-heme linkage"/>
    <property type="evidence" value="ECO:0007669"/>
    <property type="project" value="InterPro"/>
</dbReference>
<dbReference type="InterPro" id="IPR036127">
    <property type="entry name" value="CcmE-like_sf"/>
</dbReference>
<dbReference type="GO" id="GO:0005886">
    <property type="term" value="C:plasma membrane"/>
    <property type="evidence" value="ECO:0007669"/>
    <property type="project" value="InterPro"/>
</dbReference>
<gene>
    <name evidence="4" type="ORF">UFOPK3164_01332</name>
    <name evidence="5" type="ORF">UFOPK3427_00628</name>
    <name evidence="6" type="ORF">UFOPK4112_00429</name>
</gene>
<evidence type="ECO:0000256" key="1">
    <source>
        <dbReference type="ARBA" id="ARBA00004370"/>
    </source>
</evidence>
<comment type="subcellular location">
    <subcellularLocation>
        <location evidence="1">Membrane</location>
    </subcellularLocation>
</comment>
<protein>
    <submittedName>
        <fullName evidence="4">Unannotated protein</fullName>
    </submittedName>
</protein>
<dbReference type="Pfam" id="PF03100">
    <property type="entry name" value="CcmE"/>
    <property type="match status" value="1"/>
</dbReference>
<keyword evidence="2 3" id="KW-0472">Membrane</keyword>
<dbReference type="AlphaFoldDB" id="A0A6J7AI32"/>
<dbReference type="EMBL" id="CAFBLT010000001">
    <property type="protein sequence ID" value="CAB4868254.1"/>
    <property type="molecule type" value="Genomic_DNA"/>
</dbReference>
<dbReference type="Gene3D" id="2.40.50.140">
    <property type="entry name" value="Nucleic acid-binding proteins"/>
    <property type="match status" value="1"/>
</dbReference>
<dbReference type="EMBL" id="CAFBPM010000003">
    <property type="protein sequence ID" value="CAB5013054.1"/>
    <property type="molecule type" value="Genomic_DNA"/>
</dbReference>
<dbReference type="InterPro" id="IPR004329">
    <property type="entry name" value="CcmE"/>
</dbReference>
<dbReference type="GO" id="GO:0017004">
    <property type="term" value="P:cytochrome complex assembly"/>
    <property type="evidence" value="ECO:0007669"/>
    <property type="project" value="InterPro"/>
</dbReference>
<organism evidence="4">
    <name type="scientific">freshwater metagenome</name>
    <dbReference type="NCBI Taxonomy" id="449393"/>
    <lineage>
        <taxon>unclassified sequences</taxon>
        <taxon>metagenomes</taxon>
        <taxon>ecological metagenomes</taxon>
    </lineage>
</organism>